<name>A0A9P6DEE2_PLEER</name>
<dbReference type="Proteomes" id="UP000807025">
    <property type="component" value="Unassembled WGS sequence"/>
</dbReference>
<evidence type="ECO:0000313" key="2">
    <source>
        <dbReference type="EMBL" id="KAF9493118.1"/>
    </source>
</evidence>
<organism evidence="2 3">
    <name type="scientific">Pleurotus eryngii</name>
    <name type="common">Boletus of the steppes</name>
    <dbReference type="NCBI Taxonomy" id="5323"/>
    <lineage>
        <taxon>Eukaryota</taxon>
        <taxon>Fungi</taxon>
        <taxon>Dikarya</taxon>
        <taxon>Basidiomycota</taxon>
        <taxon>Agaricomycotina</taxon>
        <taxon>Agaricomycetes</taxon>
        <taxon>Agaricomycetidae</taxon>
        <taxon>Agaricales</taxon>
        <taxon>Pleurotineae</taxon>
        <taxon>Pleurotaceae</taxon>
        <taxon>Pleurotus</taxon>
    </lineage>
</organism>
<dbReference type="AlphaFoldDB" id="A0A9P6DEE2"/>
<gene>
    <name evidence="2" type="ORF">BDN71DRAFT_1395623</name>
</gene>
<dbReference type="InterPro" id="IPR000953">
    <property type="entry name" value="Chromo/chromo_shadow_dom"/>
</dbReference>
<dbReference type="InterPro" id="IPR023780">
    <property type="entry name" value="Chromo_domain"/>
</dbReference>
<dbReference type="GO" id="GO:0006338">
    <property type="term" value="P:chromatin remodeling"/>
    <property type="evidence" value="ECO:0007669"/>
    <property type="project" value="UniProtKB-ARBA"/>
</dbReference>
<proteinExistence type="predicted"/>
<keyword evidence="3" id="KW-1185">Reference proteome</keyword>
<dbReference type="EMBL" id="MU154590">
    <property type="protein sequence ID" value="KAF9493118.1"/>
    <property type="molecule type" value="Genomic_DNA"/>
</dbReference>
<protein>
    <recommendedName>
        <fullName evidence="1">Chromo domain-containing protein</fullName>
    </recommendedName>
</protein>
<dbReference type="Pfam" id="PF00385">
    <property type="entry name" value="Chromo"/>
    <property type="match status" value="1"/>
</dbReference>
<dbReference type="OrthoDB" id="3023822at2759"/>
<dbReference type="SUPFAM" id="SSF54160">
    <property type="entry name" value="Chromo domain-like"/>
    <property type="match status" value="1"/>
</dbReference>
<evidence type="ECO:0000259" key="1">
    <source>
        <dbReference type="PROSITE" id="PS50013"/>
    </source>
</evidence>
<comment type="caution">
    <text evidence="2">The sequence shown here is derived from an EMBL/GenBank/DDBJ whole genome shotgun (WGS) entry which is preliminary data.</text>
</comment>
<evidence type="ECO:0000313" key="3">
    <source>
        <dbReference type="Proteomes" id="UP000807025"/>
    </source>
</evidence>
<dbReference type="Gene3D" id="2.40.50.40">
    <property type="match status" value="1"/>
</dbReference>
<dbReference type="InterPro" id="IPR016197">
    <property type="entry name" value="Chromo-like_dom_sf"/>
</dbReference>
<sequence length="64" mass="7673">MLVQVDSAEEYFINCIIDKKKVGRGYQYLIRWVGWGLEEDCWPLRVELQDCEALDQWLKAKGHW</sequence>
<reference evidence="2" key="1">
    <citation type="submission" date="2020-11" db="EMBL/GenBank/DDBJ databases">
        <authorList>
            <consortium name="DOE Joint Genome Institute"/>
            <person name="Ahrendt S."/>
            <person name="Riley R."/>
            <person name="Andreopoulos W."/>
            <person name="Labutti K."/>
            <person name="Pangilinan J."/>
            <person name="Ruiz-Duenas F.J."/>
            <person name="Barrasa J.M."/>
            <person name="Sanchez-Garcia M."/>
            <person name="Camarero S."/>
            <person name="Miyauchi S."/>
            <person name="Serrano A."/>
            <person name="Linde D."/>
            <person name="Babiker R."/>
            <person name="Drula E."/>
            <person name="Ayuso-Fernandez I."/>
            <person name="Pacheco R."/>
            <person name="Padilla G."/>
            <person name="Ferreira P."/>
            <person name="Barriuso J."/>
            <person name="Kellner H."/>
            <person name="Castanera R."/>
            <person name="Alfaro M."/>
            <person name="Ramirez L."/>
            <person name="Pisabarro A.G."/>
            <person name="Kuo A."/>
            <person name="Tritt A."/>
            <person name="Lipzen A."/>
            <person name="He G."/>
            <person name="Yan M."/>
            <person name="Ng V."/>
            <person name="Cullen D."/>
            <person name="Martin F."/>
            <person name="Rosso M.-N."/>
            <person name="Henrissat B."/>
            <person name="Hibbett D."/>
            <person name="Martinez A.T."/>
            <person name="Grigoriev I.V."/>
        </authorList>
    </citation>
    <scope>NUCLEOTIDE SEQUENCE</scope>
    <source>
        <strain evidence="2">ATCC 90797</strain>
    </source>
</reference>
<dbReference type="PROSITE" id="PS50013">
    <property type="entry name" value="CHROMO_2"/>
    <property type="match status" value="1"/>
</dbReference>
<feature type="domain" description="Chromo" evidence="1">
    <location>
        <begin position="11"/>
        <end position="64"/>
    </location>
</feature>
<accession>A0A9P6DEE2</accession>
<dbReference type="SMART" id="SM00298">
    <property type="entry name" value="CHROMO"/>
    <property type="match status" value="1"/>
</dbReference>